<dbReference type="NCBIfam" id="TIGR00083">
    <property type="entry name" value="ribF"/>
    <property type="match status" value="1"/>
</dbReference>
<dbReference type="PANTHER" id="PTHR22749:SF6">
    <property type="entry name" value="RIBOFLAVIN KINASE"/>
    <property type="match status" value="1"/>
</dbReference>
<dbReference type="EC" id="2.7.1.26" evidence="15"/>
<keyword evidence="12" id="KW-0511">Multifunctional enzyme</keyword>
<dbReference type="SUPFAM" id="SSF82114">
    <property type="entry name" value="Riboflavin kinase-like"/>
    <property type="match status" value="1"/>
</dbReference>
<keyword evidence="11 15" id="KW-0067">ATP-binding</keyword>
<evidence type="ECO:0000256" key="5">
    <source>
        <dbReference type="ARBA" id="ARBA00022643"/>
    </source>
</evidence>
<keyword evidence="5 15" id="KW-0288">FMN</keyword>
<dbReference type="Pfam" id="PF01687">
    <property type="entry name" value="Flavokinase"/>
    <property type="match status" value="1"/>
</dbReference>
<evidence type="ECO:0000313" key="18">
    <source>
        <dbReference type="Proteomes" id="UP000011910"/>
    </source>
</evidence>
<evidence type="ECO:0000256" key="1">
    <source>
        <dbReference type="ARBA" id="ARBA00002121"/>
    </source>
</evidence>
<dbReference type="PATRIC" id="fig|1279009.4.peg.2357"/>
<dbReference type="eggNOG" id="COG0196">
    <property type="taxonomic scope" value="Bacteria"/>
</dbReference>
<dbReference type="STRING" id="1279009.ADICEAN_02325"/>
<evidence type="ECO:0000256" key="7">
    <source>
        <dbReference type="ARBA" id="ARBA00022695"/>
    </source>
</evidence>
<keyword evidence="9 15" id="KW-0418">Kinase</keyword>
<dbReference type="Proteomes" id="UP000011910">
    <property type="component" value="Unassembled WGS sequence"/>
</dbReference>
<comment type="pathway">
    <text evidence="3 15">Cofactor biosynthesis; FMN biosynthesis; FMN from riboflavin (ATP route): step 1/1.</text>
</comment>
<dbReference type="GO" id="GO:0006747">
    <property type="term" value="P:FAD biosynthetic process"/>
    <property type="evidence" value="ECO:0007669"/>
    <property type="project" value="UniProtKB-UniRule"/>
</dbReference>
<evidence type="ECO:0000256" key="10">
    <source>
        <dbReference type="ARBA" id="ARBA00022827"/>
    </source>
</evidence>
<dbReference type="EMBL" id="AODQ01000055">
    <property type="protein sequence ID" value="EMR02518.1"/>
    <property type="molecule type" value="Genomic_DNA"/>
</dbReference>
<dbReference type="InterPro" id="IPR014729">
    <property type="entry name" value="Rossmann-like_a/b/a_fold"/>
</dbReference>
<evidence type="ECO:0000256" key="14">
    <source>
        <dbReference type="ARBA" id="ARBA00049494"/>
    </source>
</evidence>
<dbReference type="InterPro" id="IPR023468">
    <property type="entry name" value="Riboflavin_kinase"/>
</dbReference>
<comment type="catalytic activity">
    <reaction evidence="13 15">
        <text>riboflavin + ATP = FMN + ADP + H(+)</text>
        <dbReference type="Rhea" id="RHEA:14357"/>
        <dbReference type="ChEBI" id="CHEBI:15378"/>
        <dbReference type="ChEBI" id="CHEBI:30616"/>
        <dbReference type="ChEBI" id="CHEBI:57986"/>
        <dbReference type="ChEBI" id="CHEBI:58210"/>
        <dbReference type="ChEBI" id="CHEBI:456216"/>
        <dbReference type="EC" id="2.7.1.26"/>
    </reaction>
</comment>
<dbReference type="UniPathway" id="UPA00276">
    <property type="reaction ID" value="UER00406"/>
</dbReference>
<accession>M7N1F9</accession>
<evidence type="ECO:0000256" key="4">
    <source>
        <dbReference type="ARBA" id="ARBA00022630"/>
    </source>
</evidence>
<comment type="catalytic activity">
    <reaction evidence="14 15">
        <text>FMN + ATP + H(+) = FAD + diphosphate</text>
        <dbReference type="Rhea" id="RHEA:17237"/>
        <dbReference type="ChEBI" id="CHEBI:15378"/>
        <dbReference type="ChEBI" id="CHEBI:30616"/>
        <dbReference type="ChEBI" id="CHEBI:33019"/>
        <dbReference type="ChEBI" id="CHEBI:57692"/>
        <dbReference type="ChEBI" id="CHEBI:58210"/>
        <dbReference type="EC" id="2.7.7.2"/>
    </reaction>
</comment>
<dbReference type="NCBIfam" id="NF004162">
    <property type="entry name" value="PRK05627.1-5"/>
    <property type="match status" value="1"/>
</dbReference>
<evidence type="ECO:0000256" key="8">
    <source>
        <dbReference type="ARBA" id="ARBA00022741"/>
    </source>
</evidence>
<evidence type="ECO:0000256" key="11">
    <source>
        <dbReference type="ARBA" id="ARBA00022840"/>
    </source>
</evidence>
<keyword evidence="8 15" id="KW-0547">Nucleotide-binding</keyword>
<keyword evidence="10 15" id="KW-0274">FAD</keyword>
<dbReference type="NCBIfam" id="NF004160">
    <property type="entry name" value="PRK05627.1-3"/>
    <property type="match status" value="1"/>
</dbReference>
<dbReference type="AlphaFoldDB" id="M7N1F9"/>
<dbReference type="EC" id="2.7.7.2" evidence="15"/>
<comment type="caution">
    <text evidence="17">The sequence shown here is derived from an EMBL/GenBank/DDBJ whole genome shotgun (WGS) entry which is preliminary data.</text>
</comment>
<organism evidence="17 18">
    <name type="scientific">Cesiribacter andamanensis AMV16</name>
    <dbReference type="NCBI Taxonomy" id="1279009"/>
    <lineage>
        <taxon>Bacteria</taxon>
        <taxon>Pseudomonadati</taxon>
        <taxon>Bacteroidota</taxon>
        <taxon>Cytophagia</taxon>
        <taxon>Cytophagales</taxon>
        <taxon>Cesiribacteraceae</taxon>
        <taxon>Cesiribacter</taxon>
    </lineage>
</organism>
<dbReference type="PANTHER" id="PTHR22749">
    <property type="entry name" value="RIBOFLAVIN KINASE/FMN ADENYLYLTRANSFERASE"/>
    <property type="match status" value="1"/>
</dbReference>
<dbReference type="GO" id="GO:0003919">
    <property type="term" value="F:FMN adenylyltransferase activity"/>
    <property type="evidence" value="ECO:0007669"/>
    <property type="project" value="UniProtKB-UniRule"/>
</dbReference>
<gene>
    <name evidence="17" type="primary">ribF</name>
    <name evidence="17" type="ORF">ADICEAN_02325</name>
</gene>
<keyword evidence="4 15" id="KW-0285">Flavoprotein</keyword>
<dbReference type="RefSeq" id="WP_009195718.1">
    <property type="nucleotide sequence ID" value="NZ_AODQ01000055.1"/>
</dbReference>
<keyword evidence="18" id="KW-1185">Reference proteome</keyword>
<comment type="pathway">
    <text evidence="2 15">Cofactor biosynthesis; FAD biosynthesis; FAD from FMN: step 1/1.</text>
</comment>
<dbReference type="InterPro" id="IPR015865">
    <property type="entry name" value="Riboflavin_kinase_bac/euk"/>
</dbReference>
<evidence type="ECO:0000259" key="16">
    <source>
        <dbReference type="SMART" id="SM00904"/>
    </source>
</evidence>
<dbReference type="Gene3D" id="2.40.30.30">
    <property type="entry name" value="Riboflavin kinase-like"/>
    <property type="match status" value="1"/>
</dbReference>
<dbReference type="OrthoDB" id="9803667at2"/>
<dbReference type="InterPro" id="IPR023465">
    <property type="entry name" value="Riboflavin_kinase_dom_sf"/>
</dbReference>
<dbReference type="Pfam" id="PF06574">
    <property type="entry name" value="FAD_syn"/>
    <property type="match status" value="1"/>
</dbReference>
<evidence type="ECO:0000256" key="2">
    <source>
        <dbReference type="ARBA" id="ARBA00004726"/>
    </source>
</evidence>
<keyword evidence="7 15" id="KW-0548">Nucleotidyltransferase</keyword>
<evidence type="ECO:0000256" key="9">
    <source>
        <dbReference type="ARBA" id="ARBA00022777"/>
    </source>
</evidence>
<comment type="function">
    <text evidence="1">Catalyzes the phosphorylation of riboflavin to FMN followed by the adenylation of FMN to FAD.</text>
</comment>
<evidence type="ECO:0000256" key="13">
    <source>
        <dbReference type="ARBA" id="ARBA00047880"/>
    </source>
</evidence>
<dbReference type="FunFam" id="3.40.50.620:FF:000021">
    <property type="entry name" value="Riboflavin biosynthesis protein"/>
    <property type="match status" value="1"/>
</dbReference>
<dbReference type="PIRSF" id="PIRSF004491">
    <property type="entry name" value="FAD_Synth"/>
    <property type="match status" value="1"/>
</dbReference>
<comment type="similarity">
    <text evidence="15">Belongs to the ribF family.</text>
</comment>
<dbReference type="Gene3D" id="3.40.50.620">
    <property type="entry name" value="HUPs"/>
    <property type="match status" value="1"/>
</dbReference>
<name>M7N1F9_9BACT</name>
<dbReference type="GO" id="GO:0008531">
    <property type="term" value="F:riboflavin kinase activity"/>
    <property type="evidence" value="ECO:0007669"/>
    <property type="project" value="UniProtKB-UniRule"/>
</dbReference>
<dbReference type="InterPro" id="IPR015864">
    <property type="entry name" value="FAD_synthase"/>
</dbReference>
<sequence>MKIYDGLQDFTRLPHAVVTSGTFDGVHIGHQKILKQLVDAARQSGGESVLITFWPHPRLVLHADSRDLKLLSTFEEKAELLASFGVEHLVKIPFTEAFSRLSSSEFIQQVLVEGIGTKKLVIGYDHRFGRNREGSFEYLMANKARWGFEVVEISRQDVDHVGVSSTRIRKALSEGKVEEAAQFLGRPYSFAGLVVEGDKIGRNLGFPTANVEIPEHYKLIPSDGVYAVRVHHTNSLLPGMLNIGMRPTVGGQSHRLEVHIFGLEEDLYGQQLRLDLVQQIREELKFDSLDELRQQLALDKEQALFILQNYNNQL</sequence>
<dbReference type="FunFam" id="2.40.30.30:FF:000003">
    <property type="entry name" value="Riboflavin biosynthesis protein"/>
    <property type="match status" value="1"/>
</dbReference>
<evidence type="ECO:0000256" key="12">
    <source>
        <dbReference type="ARBA" id="ARBA00023268"/>
    </source>
</evidence>
<protein>
    <recommendedName>
        <fullName evidence="15">Riboflavin biosynthesis protein</fullName>
    </recommendedName>
    <domain>
        <recommendedName>
            <fullName evidence="15">Riboflavin kinase</fullName>
            <ecNumber evidence="15">2.7.1.26</ecNumber>
        </recommendedName>
        <alternativeName>
            <fullName evidence="15">Flavokinase</fullName>
        </alternativeName>
    </domain>
    <domain>
        <recommendedName>
            <fullName evidence="15">FMN adenylyltransferase</fullName>
            <ecNumber evidence="15">2.7.7.2</ecNumber>
        </recommendedName>
        <alternativeName>
            <fullName evidence="15">FAD pyrophosphorylase</fullName>
        </alternativeName>
        <alternativeName>
            <fullName evidence="15">FAD synthase</fullName>
        </alternativeName>
    </domain>
</protein>
<dbReference type="GO" id="GO:0009398">
    <property type="term" value="P:FMN biosynthetic process"/>
    <property type="evidence" value="ECO:0007669"/>
    <property type="project" value="UniProtKB-UniRule"/>
</dbReference>
<evidence type="ECO:0000256" key="3">
    <source>
        <dbReference type="ARBA" id="ARBA00005201"/>
    </source>
</evidence>
<reference evidence="17 18" key="1">
    <citation type="journal article" date="2013" name="Genome Announc.">
        <title>Draft Genome Sequence of Cesiribacter andamanensis Strain AMV16T, Isolated from a Soil Sample from a Mud Volcano in the Andaman Islands, India.</title>
        <authorList>
            <person name="Shivaji S."/>
            <person name="Ara S."/>
            <person name="Begum Z."/>
            <person name="Srinivas T.N."/>
            <person name="Singh A."/>
            <person name="Kumar Pinnaka A."/>
        </authorList>
    </citation>
    <scope>NUCLEOTIDE SEQUENCE [LARGE SCALE GENOMIC DNA]</scope>
    <source>
        <strain evidence="17 18">AMV16</strain>
    </source>
</reference>
<proteinExistence type="inferred from homology"/>
<evidence type="ECO:0000256" key="6">
    <source>
        <dbReference type="ARBA" id="ARBA00022679"/>
    </source>
</evidence>
<dbReference type="UniPathway" id="UPA00277">
    <property type="reaction ID" value="UER00407"/>
</dbReference>
<feature type="domain" description="Riboflavin kinase" evidence="16">
    <location>
        <begin position="183"/>
        <end position="308"/>
    </location>
</feature>
<dbReference type="SUPFAM" id="SSF52374">
    <property type="entry name" value="Nucleotidylyl transferase"/>
    <property type="match status" value="1"/>
</dbReference>
<evidence type="ECO:0000313" key="17">
    <source>
        <dbReference type="EMBL" id="EMR02518.1"/>
    </source>
</evidence>
<dbReference type="GO" id="GO:0009231">
    <property type="term" value="P:riboflavin biosynthetic process"/>
    <property type="evidence" value="ECO:0007669"/>
    <property type="project" value="InterPro"/>
</dbReference>
<evidence type="ECO:0000256" key="15">
    <source>
        <dbReference type="PIRNR" id="PIRNR004491"/>
    </source>
</evidence>
<dbReference type="SMART" id="SM00904">
    <property type="entry name" value="Flavokinase"/>
    <property type="match status" value="1"/>
</dbReference>
<dbReference type="GO" id="GO:0005524">
    <property type="term" value="F:ATP binding"/>
    <property type="evidence" value="ECO:0007669"/>
    <property type="project" value="UniProtKB-UniRule"/>
</dbReference>
<keyword evidence="6 15" id="KW-0808">Transferase</keyword>
<dbReference type="CDD" id="cd02064">
    <property type="entry name" value="FAD_synthetase_N"/>
    <property type="match status" value="1"/>
</dbReference>
<dbReference type="InterPro" id="IPR002606">
    <property type="entry name" value="Riboflavin_kinase_bac"/>
</dbReference>